<dbReference type="SUPFAM" id="SSF56601">
    <property type="entry name" value="beta-lactamase/transpeptidase-like"/>
    <property type="match status" value="1"/>
</dbReference>
<dbReference type="Proteomes" id="UP000190339">
    <property type="component" value="Unassembled WGS sequence"/>
</dbReference>
<dbReference type="InterPro" id="IPR001466">
    <property type="entry name" value="Beta-lactam-related"/>
</dbReference>
<protein>
    <submittedName>
        <fullName evidence="3">Beta-lactamase</fullName>
    </submittedName>
</protein>
<sequence>MVSNEKIIPIILLLLIFHSCKSDDSDLYTEPTNGIEIGTETDESNTGESSSVSNASLEDITSGFRQLMLIYGFPGAQVAITRNNKIVYLESFGKADIDAEIAVDDNSQFRIANISKPITLTAISKLVADGQLSLNDRVFGPSSILGTEFGVLPYDSEEESITIEHLVEHTAGFTNSPFDIMFDDNALTQEELIAKVLDERSLSSSPGSTYGFSNFGYSLLGRVIEKVTGKSYESYVKEFILAPMEISKMTIGVNSKSESTKQEVTYYTNFSNPYINPYGINIKRMDSHGGWIASAKDLALFAMKSDNEASIPDLLDPIDKLSYLKRDSWNHNGYLPGSISVLQVGYPTSYVVLVNKSAPDYLEIIQAIRNFMREKVEGRTDWPKTDVVNDL</sequence>
<dbReference type="InterPro" id="IPR012338">
    <property type="entry name" value="Beta-lactam/transpept-like"/>
</dbReference>
<dbReference type="RefSeq" id="WP_079510474.1">
    <property type="nucleotide sequence ID" value="NZ_FUYL01000001.1"/>
</dbReference>
<dbReference type="OrthoDB" id="9793489at2"/>
<accession>A0A1T4ZQS2</accession>
<name>A0A1T4ZQS2_9FLAO</name>
<keyword evidence="4" id="KW-1185">Reference proteome</keyword>
<dbReference type="AlphaFoldDB" id="A0A1T4ZQS2"/>
<dbReference type="Pfam" id="PF00144">
    <property type="entry name" value="Beta-lactamase"/>
    <property type="match status" value="1"/>
</dbReference>
<evidence type="ECO:0000256" key="1">
    <source>
        <dbReference type="SAM" id="MobiDB-lite"/>
    </source>
</evidence>
<organism evidence="3 4">
    <name type="scientific">Maribacter arcticus</name>
    <dbReference type="NCBI Taxonomy" id="561365"/>
    <lineage>
        <taxon>Bacteria</taxon>
        <taxon>Pseudomonadati</taxon>
        <taxon>Bacteroidota</taxon>
        <taxon>Flavobacteriia</taxon>
        <taxon>Flavobacteriales</taxon>
        <taxon>Flavobacteriaceae</taxon>
        <taxon>Maribacter</taxon>
    </lineage>
</organism>
<dbReference type="PANTHER" id="PTHR46825:SF9">
    <property type="entry name" value="BETA-LACTAMASE-RELATED DOMAIN-CONTAINING PROTEIN"/>
    <property type="match status" value="1"/>
</dbReference>
<evidence type="ECO:0000259" key="2">
    <source>
        <dbReference type="Pfam" id="PF00144"/>
    </source>
</evidence>
<dbReference type="Gene3D" id="3.40.710.10">
    <property type="entry name" value="DD-peptidase/beta-lactamase superfamily"/>
    <property type="match status" value="1"/>
</dbReference>
<evidence type="ECO:0000313" key="3">
    <source>
        <dbReference type="EMBL" id="SKB25028.1"/>
    </source>
</evidence>
<reference evidence="4" key="1">
    <citation type="submission" date="2017-02" db="EMBL/GenBank/DDBJ databases">
        <authorList>
            <person name="Varghese N."/>
            <person name="Submissions S."/>
        </authorList>
    </citation>
    <scope>NUCLEOTIDE SEQUENCE [LARGE SCALE GENOMIC DNA]</scope>
    <source>
        <strain evidence="4">DSM 23546</strain>
    </source>
</reference>
<dbReference type="STRING" id="561365.SAMN05660866_00136"/>
<dbReference type="InterPro" id="IPR050491">
    <property type="entry name" value="AmpC-like"/>
</dbReference>
<proteinExistence type="predicted"/>
<evidence type="ECO:0000313" key="4">
    <source>
        <dbReference type="Proteomes" id="UP000190339"/>
    </source>
</evidence>
<gene>
    <name evidence="3" type="ORF">SAMN05660866_00136</name>
</gene>
<dbReference type="EMBL" id="FUYL01000001">
    <property type="protein sequence ID" value="SKB25028.1"/>
    <property type="molecule type" value="Genomic_DNA"/>
</dbReference>
<dbReference type="PANTHER" id="PTHR46825">
    <property type="entry name" value="D-ALANYL-D-ALANINE-CARBOXYPEPTIDASE/ENDOPEPTIDASE AMPH"/>
    <property type="match status" value="1"/>
</dbReference>
<feature type="region of interest" description="Disordered" evidence="1">
    <location>
        <begin position="31"/>
        <end position="54"/>
    </location>
</feature>
<feature type="domain" description="Beta-lactamase-related" evidence="2">
    <location>
        <begin position="64"/>
        <end position="307"/>
    </location>
</feature>